<protein>
    <submittedName>
        <fullName evidence="2">Uncharacterized protein</fullName>
    </submittedName>
</protein>
<comment type="caution">
    <text evidence="2">The sequence shown here is derived from an EMBL/GenBank/DDBJ whole genome shotgun (WGS) entry which is preliminary data.</text>
</comment>
<keyword evidence="1" id="KW-0812">Transmembrane</keyword>
<dbReference type="PANTHER" id="PTHR35270:SF2">
    <property type="entry name" value="FUSELESS, ISOFORM A"/>
    <property type="match status" value="1"/>
</dbReference>
<name>A0AAN8NZH2_POLSC</name>
<dbReference type="EMBL" id="JAWJWE010000004">
    <property type="protein sequence ID" value="KAK6636153.1"/>
    <property type="molecule type" value="Genomic_DNA"/>
</dbReference>
<keyword evidence="1" id="KW-0472">Membrane</keyword>
<dbReference type="Pfam" id="PF15993">
    <property type="entry name" value="Fuseless"/>
    <property type="match status" value="1"/>
</dbReference>
<feature type="transmembrane region" description="Helical" evidence="1">
    <location>
        <begin position="59"/>
        <end position="82"/>
    </location>
</feature>
<sequence>MAKELPEVEEKETVAFLRRHLGQPALSISSDEKGKSKSDTGTGNHVARSEKLQWAEHSVVLRFCDCLFLTTIVQVNVVGFWRGLFGILSFVHELSHLSLIFLFGGMVQFHFTAWRNSYKKHLQDHNRTHAFLRKIYVYTSGSAEVLLWAGLWAILDELDVRQPLLQAIICYIILVSFRFSKNLLAPPCCVTTDPSPEELFEFETAFKTSIKKNVSATGNSPLILVRILSPFPDFDLFL</sequence>
<dbReference type="InterPro" id="IPR032751">
    <property type="entry name" value="Fuseless"/>
</dbReference>
<dbReference type="AlphaFoldDB" id="A0AAN8NZH2"/>
<accession>A0AAN8NZH2</accession>
<keyword evidence="1" id="KW-1133">Transmembrane helix</keyword>
<dbReference type="PANTHER" id="PTHR35270">
    <property type="entry name" value="FUSELESS, ISOFORM A"/>
    <property type="match status" value="1"/>
</dbReference>
<dbReference type="Proteomes" id="UP001372834">
    <property type="component" value="Unassembled WGS sequence"/>
</dbReference>
<proteinExistence type="predicted"/>
<evidence type="ECO:0000313" key="2">
    <source>
        <dbReference type="EMBL" id="KAK6636153.1"/>
    </source>
</evidence>
<organism evidence="2 3">
    <name type="scientific">Polyplax serrata</name>
    <name type="common">Common mouse louse</name>
    <dbReference type="NCBI Taxonomy" id="468196"/>
    <lineage>
        <taxon>Eukaryota</taxon>
        <taxon>Metazoa</taxon>
        <taxon>Ecdysozoa</taxon>
        <taxon>Arthropoda</taxon>
        <taxon>Hexapoda</taxon>
        <taxon>Insecta</taxon>
        <taxon>Pterygota</taxon>
        <taxon>Neoptera</taxon>
        <taxon>Paraneoptera</taxon>
        <taxon>Psocodea</taxon>
        <taxon>Troctomorpha</taxon>
        <taxon>Phthiraptera</taxon>
        <taxon>Anoplura</taxon>
        <taxon>Polyplacidae</taxon>
        <taxon>Polyplax</taxon>
    </lineage>
</organism>
<evidence type="ECO:0000256" key="1">
    <source>
        <dbReference type="SAM" id="Phobius"/>
    </source>
</evidence>
<feature type="transmembrane region" description="Helical" evidence="1">
    <location>
        <begin position="135"/>
        <end position="154"/>
    </location>
</feature>
<feature type="transmembrane region" description="Helical" evidence="1">
    <location>
        <begin position="94"/>
        <end position="114"/>
    </location>
</feature>
<evidence type="ECO:0000313" key="3">
    <source>
        <dbReference type="Proteomes" id="UP001372834"/>
    </source>
</evidence>
<reference evidence="2 3" key="1">
    <citation type="submission" date="2023-10" db="EMBL/GenBank/DDBJ databases">
        <title>Genomes of two closely related lineages of the louse Polyplax serrata with different host specificities.</title>
        <authorList>
            <person name="Martinu J."/>
            <person name="Tarabai H."/>
            <person name="Stefka J."/>
            <person name="Hypsa V."/>
        </authorList>
    </citation>
    <scope>NUCLEOTIDE SEQUENCE [LARGE SCALE GENOMIC DNA]</scope>
    <source>
        <strain evidence="2">HR10_N</strain>
    </source>
</reference>
<gene>
    <name evidence="2" type="ORF">RUM43_009805</name>
</gene>